<dbReference type="Gene3D" id="1.25.40.10">
    <property type="entry name" value="Tetratricopeptide repeat domain"/>
    <property type="match status" value="1"/>
</dbReference>
<feature type="compositionally biased region" description="Basic and acidic residues" evidence="6">
    <location>
        <begin position="80"/>
        <end position="101"/>
    </location>
</feature>
<comment type="subunit">
    <text evidence="4">Binds to mitochondrial small subunit 15S rRNA.</text>
</comment>
<gene>
    <name evidence="7" type="ORF">QTJ16_001656</name>
</gene>
<protein>
    <recommendedName>
        <fullName evidence="9">Pentatricopeptide repeat-containing protein</fullName>
    </recommendedName>
</protein>
<evidence type="ECO:0000256" key="3">
    <source>
        <dbReference type="ARBA" id="ARBA00044493"/>
    </source>
</evidence>
<feature type="region of interest" description="Disordered" evidence="6">
    <location>
        <begin position="396"/>
        <end position="424"/>
    </location>
</feature>
<evidence type="ECO:0000313" key="7">
    <source>
        <dbReference type="EMBL" id="KAK2628553.1"/>
    </source>
</evidence>
<dbReference type="Pfam" id="PF13041">
    <property type="entry name" value="PPR_2"/>
    <property type="match status" value="1"/>
</dbReference>
<feature type="compositionally biased region" description="Polar residues" evidence="6">
    <location>
        <begin position="61"/>
        <end position="78"/>
    </location>
</feature>
<evidence type="ECO:0000256" key="6">
    <source>
        <dbReference type="SAM" id="MobiDB-lite"/>
    </source>
</evidence>
<evidence type="ECO:0000313" key="8">
    <source>
        <dbReference type="Proteomes" id="UP001285354"/>
    </source>
</evidence>
<comment type="function">
    <text evidence="3">Regulates mitochondrial small subunit maturation by controlling 15S rRNA 5'-end processing. Localizes to the 5' precursor of the 15S rRNA in a position that is subsequently occupied by mS47 in the mature yeast mtSSU. Uses structure and sequence-specific RNA recognition, binding to a single-stranded region of the precursor and specifically recognizing bases -6 to -1. The exchange of Ccm1 for mS47 is coupled to the irreversible removal of precursor rRNA that is accompanied by conformational changes of the mitoribosomal proteins uS5m and mS26. These conformational changes signal completion of 5'-end rRNA processing through protection of the mature 5'-end of the 15S rRNA and stabilization of mS47. The removal of the 5' precursor together with the dissociation of Ccm1 may be catalyzed by the 5'-3' exoribonuclease Pet127. Involved in the specific removal of group I introns in mitochondrial encoded transcripts.</text>
</comment>
<evidence type="ECO:0008006" key="9">
    <source>
        <dbReference type="Google" id="ProtNLM"/>
    </source>
</evidence>
<keyword evidence="2" id="KW-0677">Repeat</keyword>
<accession>A0AAD9T1W1</accession>
<dbReference type="PANTHER" id="PTHR47447">
    <property type="entry name" value="OS03G0856100 PROTEIN"/>
    <property type="match status" value="1"/>
</dbReference>
<evidence type="ECO:0000256" key="2">
    <source>
        <dbReference type="ARBA" id="ARBA00022737"/>
    </source>
</evidence>
<name>A0AAD9T1W1_9HELO</name>
<dbReference type="PANTHER" id="PTHR47447:SF17">
    <property type="entry name" value="OS12G0638900 PROTEIN"/>
    <property type="match status" value="1"/>
</dbReference>
<reference evidence="7" key="1">
    <citation type="submission" date="2023-06" db="EMBL/GenBank/DDBJ databases">
        <title>Draft genome of Marssonina rosae.</title>
        <authorList>
            <person name="Cheng Q."/>
        </authorList>
    </citation>
    <scope>NUCLEOTIDE SEQUENCE</scope>
    <source>
        <strain evidence="7">R4</strain>
    </source>
</reference>
<dbReference type="EMBL" id="JAUBYV010000002">
    <property type="protein sequence ID" value="KAK2628553.1"/>
    <property type="molecule type" value="Genomic_DNA"/>
</dbReference>
<organism evidence="7 8">
    <name type="scientific">Diplocarpon rosae</name>
    <dbReference type="NCBI Taxonomy" id="946125"/>
    <lineage>
        <taxon>Eukaryota</taxon>
        <taxon>Fungi</taxon>
        <taxon>Dikarya</taxon>
        <taxon>Ascomycota</taxon>
        <taxon>Pezizomycotina</taxon>
        <taxon>Leotiomycetes</taxon>
        <taxon>Helotiales</taxon>
        <taxon>Drepanopezizaceae</taxon>
        <taxon>Diplocarpon</taxon>
    </lineage>
</organism>
<dbReference type="Proteomes" id="UP001285354">
    <property type="component" value="Unassembled WGS sequence"/>
</dbReference>
<feature type="repeat" description="PPR" evidence="5">
    <location>
        <begin position="189"/>
        <end position="223"/>
    </location>
</feature>
<dbReference type="AlphaFoldDB" id="A0AAD9T1W1"/>
<proteinExistence type="inferred from homology"/>
<dbReference type="InterPro" id="IPR002885">
    <property type="entry name" value="PPR_rpt"/>
</dbReference>
<feature type="region of interest" description="Disordered" evidence="6">
    <location>
        <begin position="61"/>
        <end position="101"/>
    </location>
</feature>
<dbReference type="InterPro" id="IPR011990">
    <property type="entry name" value="TPR-like_helical_dom_sf"/>
</dbReference>
<comment type="caution">
    <text evidence="7">The sequence shown here is derived from an EMBL/GenBank/DDBJ whole genome shotgun (WGS) entry which is preliminary data.</text>
</comment>
<evidence type="ECO:0000256" key="4">
    <source>
        <dbReference type="ARBA" id="ARBA00044511"/>
    </source>
</evidence>
<comment type="similarity">
    <text evidence="1">Belongs to the CCM1 family.</text>
</comment>
<dbReference type="PROSITE" id="PS51375">
    <property type="entry name" value="PPR"/>
    <property type="match status" value="1"/>
</dbReference>
<evidence type="ECO:0000256" key="1">
    <source>
        <dbReference type="ARBA" id="ARBA00006192"/>
    </source>
</evidence>
<sequence>MLTCHVCIRHFLQNIIGDSAAFTASSRFLLTSTVNTRTLRRNYIGTLYEITKSQYRRENAGINTRGISNASTGTSYERSQAGRDAARGSNRGRFDGRDSELEGNRYEKKVHQVPPRLVQRKQWLDSRGIRPISKKEAKAKIVDREIQQHLKYLNDPVKLADFVRNTLRTSDNFDFVQELVRTASKHALHVVSWNHLVGYLMSKGKMNAAISTYNEMKKRAQTPDAYTYTTLFTGAAEHKDFKVALPKVLNIYNSMFAENSKVKPNTIHMNCVMKMCSKAMDMDAMFAIASQFTEKGLKAPNNLSFTIILNALRLHAAGGPRTVLSPMEMRRHKREAIVQSREIWVEVIDRWRKGDIWIDEELVAAMGRVLLVGEEEDWDDIFSLVQQTMNIPRQIPKLGTPARQRIDPASQSRDRDDKDPKEQQAEIVAEDGNRVPHFENITVPVSKEDGIAMYAKPGPNILSLLLQASLELRLKAPATSYWNVLTKSLLIQPDKENYHAYLRVLRVARSGTETVQLLQEMPREYMESKTFRISMSCCGRDKRNPHTFKNAGKILDLMQMSLRQPDIPALREYLDIAITAPAFDPTDSTTPSKQAQGKQILRALDRLNPSFINLKSALHFGVSSAKALSDHARKGMAKDIMDLTKRMISAYDLLMDNALVARDMYIDLTKQRSKLAAFVSRYRNSRG</sequence>
<evidence type="ECO:0000256" key="5">
    <source>
        <dbReference type="PROSITE-ProRule" id="PRU00708"/>
    </source>
</evidence>
<feature type="compositionally biased region" description="Basic and acidic residues" evidence="6">
    <location>
        <begin position="412"/>
        <end position="424"/>
    </location>
</feature>
<keyword evidence="8" id="KW-1185">Reference proteome</keyword>